<keyword evidence="4" id="KW-1185">Reference proteome</keyword>
<dbReference type="Gramene" id="KRH35299">
    <property type="protein sequence ID" value="KRH35299"/>
    <property type="gene ID" value="GLYMA_10G234900"/>
</dbReference>
<gene>
    <name evidence="2" type="ORF">GLYMA_10G234900</name>
</gene>
<sequence length="78" mass="9074">MEGKAYAVLEALLWLIQLNFYSVFIELDCKLVADRINNEVKDISECRIILSQIKNLLRIYPTYTVSFGIVWYFSTCSS</sequence>
<dbReference type="GO" id="GO:0003676">
    <property type="term" value="F:nucleic acid binding"/>
    <property type="evidence" value="ECO:0007669"/>
    <property type="project" value="InterPro"/>
</dbReference>
<feature type="domain" description="RNase H type-1" evidence="1">
    <location>
        <begin position="4"/>
        <end position="67"/>
    </location>
</feature>
<dbReference type="InterPro" id="IPR002156">
    <property type="entry name" value="RNaseH_domain"/>
</dbReference>
<organism evidence="2">
    <name type="scientific">Glycine max</name>
    <name type="common">Soybean</name>
    <name type="synonym">Glycine hispida</name>
    <dbReference type="NCBI Taxonomy" id="3847"/>
    <lineage>
        <taxon>Eukaryota</taxon>
        <taxon>Viridiplantae</taxon>
        <taxon>Streptophyta</taxon>
        <taxon>Embryophyta</taxon>
        <taxon>Tracheophyta</taxon>
        <taxon>Spermatophyta</taxon>
        <taxon>Magnoliopsida</taxon>
        <taxon>eudicotyledons</taxon>
        <taxon>Gunneridae</taxon>
        <taxon>Pentapetalae</taxon>
        <taxon>rosids</taxon>
        <taxon>fabids</taxon>
        <taxon>Fabales</taxon>
        <taxon>Fabaceae</taxon>
        <taxon>Papilionoideae</taxon>
        <taxon>50 kb inversion clade</taxon>
        <taxon>NPAAA clade</taxon>
        <taxon>indigoferoid/millettioid clade</taxon>
        <taxon>Phaseoleae</taxon>
        <taxon>Glycine</taxon>
        <taxon>Glycine subgen. Soja</taxon>
    </lineage>
</organism>
<accession>A0A0R0I541</accession>
<dbReference type="EMBL" id="CM000843">
    <property type="protein sequence ID" value="KRH35299.1"/>
    <property type="molecule type" value="Genomic_DNA"/>
</dbReference>
<evidence type="ECO:0000313" key="3">
    <source>
        <dbReference type="EnsemblPlants" id="KRH35299"/>
    </source>
</evidence>
<dbReference type="Pfam" id="PF13456">
    <property type="entry name" value="RVT_3"/>
    <property type="match status" value="1"/>
</dbReference>
<reference evidence="2" key="3">
    <citation type="submission" date="2018-07" db="EMBL/GenBank/DDBJ databases">
        <title>WGS assembly of Glycine max.</title>
        <authorList>
            <person name="Schmutz J."/>
            <person name="Cannon S."/>
            <person name="Schlueter J."/>
            <person name="Ma J."/>
            <person name="Mitros T."/>
            <person name="Nelson W."/>
            <person name="Hyten D."/>
            <person name="Song Q."/>
            <person name="Thelen J."/>
            <person name="Cheng J."/>
            <person name="Xu D."/>
            <person name="Hellsten U."/>
            <person name="May G."/>
            <person name="Yu Y."/>
            <person name="Sakurai T."/>
            <person name="Umezawa T."/>
            <person name="Bhattacharyya M."/>
            <person name="Sandhu D."/>
            <person name="Valliyodan B."/>
            <person name="Lindquist E."/>
            <person name="Peto M."/>
            <person name="Grant D."/>
            <person name="Shu S."/>
            <person name="Goodstein D."/>
            <person name="Barry K."/>
            <person name="Futrell-Griggs M."/>
            <person name="Abernathy B."/>
            <person name="Du J."/>
            <person name="Tian Z."/>
            <person name="Zhu L."/>
            <person name="Gill N."/>
            <person name="Joshi T."/>
            <person name="Libault M."/>
            <person name="Sethuraman A."/>
            <person name="Zhang X."/>
            <person name="Shinozaki K."/>
            <person name="Nguyen H."/>
            <person name="Wing R."/>
            <person name="Cregan P."/>
            <person name="Specht J."/>
            <person name="Grimwood J."/>
            <person name="Rokhsar D."/>
            <person name="Stacey G."/>
            <person name="Shoemaker R."/>
            <person name="Jackson S."/>
        </authorList>
    </citation>
    <scope>NUCLEOTIDE SEQUENCE</scope>
    <source>
        <tissue evidence="2">Callus</tissue>
    </source>
</reference>
<dbReference type="GO" id="GO:0004523">
    <property type="term" value="F:RNA-DNA hybrid ribonuclease activity"/>
    <property type="evidence" value="ECO:0007669"/>
    <property type="project" value="InterPro"/>
</dbReference>
<dbReference type="InParanoid" id="A0A0R0I541"/>
<dbReference type="SMR" id="A0A0R0I541"/>
<evidence type="ECO:0000313" key="4">
    <source>
        <dbReference type="Proteomes" id="UP000008827"/>
    </source>
</evidence>
<proteinExistence type="predicted"/>
<dbReference type="Proteomes" id="UP000008827">
    <property type="component" value="Chromosome 10"/>
</dbReference>
<dbReference type="AlphaFoldDB" id="A0A0R0I541"/>
<name>A0A0R0I541_SOYBN</name>
<protein>
    <recommendedName>
        <fullName evidence="1">RNase H type-1 domain-containing protein</fullName>
    </recommendedName>
</protein>
<reference evidence="3" key="2">
    <citation type="submission" date="2018-02" db="UniProtKB">
        <authorList>
            <consortium name="EnsemblPlants"/>
        </authorList>
    </citation>
    <scope>IDENTIFICATION</scope>
    <source>
        <strain evidence="3">Williams 82</strain>
    </source>
</reference>
<dbReference type="EnsemblPlants" id="KRH35299">
    <property type="protein sequence ID" value="KRH35299"/>
    <property type="gene ID" value="GLYMA_10G234900"/>
</dbReference>
<evidence type="ECO:0000259" key="1">
    <source>
        <dbReference type="Pfam" id="PF13456"/>
    </source>
</evidence>
<reference evidence="2 3" key="1">
    <citation type="journal article" date="2010" name="Nature">
        <title>Genome sequence of the palaeopolyploid soybean.</title>
        <authorList>
            <person name="Schmutz J."/>
            <person name="Cannon S.B."/>
            <person name="Schlueter J."/>
            <person name="Ma J."/>
            <person name="Mitros T."/>
            <person name="Nelson W."/>
            <person name="Hyten D.L."/>
            <person name="Song Q."/>
            <person name="Thelen J.J."/>
            <person name="Cheng J."/>
            <person name="Xu D."/>
            <person name="Hellsten U."/>
            <person name="May G.D."/>
            <person name="Yu Y."/>
            <person name="Sakurai T."/>
            <person name="Umezawa T."/>
            <person name="Bhattacharyya M.K."/>
            <person name="Sandhu D."/>
            <person name="Valliyodan B."/>
            <person name="Lindquist E."/>
            <person name="Peto M."/>
            <person name="Grant D."/>
            <person name="Shu S."/>
            <person name="Goodstein D."/>
            <person name="Barry K."/>
            <person name="Futrell-Griggs M."/>
            <person name="Abernathy B."/>
            <person name="Du J."/>
            <person name="Tian Z."/>
            <person name="Zhu L."/>
            <person name="Gill N."/>
            <person name="Joshi T."/>
            <person name="Libault M."/>
            <person name="Sethuraman A."/>
            <person name="Zhang X.-C."/>
            <person name="Shinozaki K."/>
            <person name="Nguyen H.T."/>
            <person name="Wing R.A."/>
            <person name="Cregan P."/>
            <person name="Specht J."/>
            <person name="Grimwood J."/>
            <person name="Rokhsar D."/>
            <person name="Stacey G."/>
            <person name="Shoemaker R.C."/>
            <person name="Jackson S.A."/>
        </authorList>
    </citation>
    <scope>NUCLEOTIDE SEQUENCE [LARGE SCALE GENOMIC DNA]</scope>
    <source>
        <strain evidence="3">cv. Williams 82</strain>
        <tissue evidence="2">Callus</tissue>
    </source>
</reference>
<evidence type="ECO:0000313" key="2">
    <source>
        <dbReference type="EMBL" id="KRH35299.1"/>
    </source>
</evidence>